<evidence type="ECO:0000256" key="2">
    <source>
        <dbReference type="ARBA" id="ARBA00022490"/>
    </source>
</evidence>
<sequence length="67" mass="7528">MPTGKVKWFDNKKGYGFIELDDGAGDIFVHYSDILEEGFKSLSEGDAVEFEISESDQARKAIKVKKI</sequence>
<name>A0A532V2X8_UNCT6</name>
<evidence type="ECO:0000313" key="9">
    <source>
        <dbReference type="EMBL" id="TKJ41347.1"/>
    </source>
</evidence>
<accession>A0A532V2X8</accession>
<dbReference type="EMBL" id="NJBO01000014">
    <property type="protein sequence ID" value="TKJ41347.1"/>
    <property type="molecule type" value="Genomic_DNA"/>
</dbReference>
<dbReference type="InterPro" id="IPR002059">
    <property type="entry name" value="CSP_DNA-bd"/>
</dbReference>
<evidence type="ECO:0000256" key="7">
    <source>
        <dbReference type="RuleBase" id="RU000408"/>
    </source>
</evidence>
<comment type="subcellular location">
    <subcellularLocation>
        <location evidence="1 7">Cytoplasm</location>
    </subcellularLocation>
</comment>
<comment type="caution">
    <text evidence="9">The sequence shown here is derived from an EMBL/GenBank/DDBJ whole genome shotgun (WGS) entry which is preliminary data.</text>
</comment>
<evidence type="ECO:0000259" key="8">
    <source>
        <dbReference type="PROSITE" id="PS51857"/>
    </source>
</evidence>
<feature type="domain" description="CSD" evidence="8">
    <location>
        <begin position="1"/>
        <end position="66"/>
    </location>
</feature>
<dbReference type="PRINTS" id="PR00050">
    <property type="entry name" value="COLDSHOCK"/>
</dbReference>
<dbReference type="CDD" id="cd04458">
    <property type="entry name" value="CSP_CDS"/>
    <property type="match status" value="1"/>
</dbReference>
<dbReference type="PANTHER" id="PTHR46565:SF20">
    <property type="entry name" value="COLD SHOCK DOMAIN-CONTAINING PROTEIN 4"/>
    <property type="match status" value="1"/>
</dbReference>
<evidence type="ECO:0000256" key="3">
    <source>
        <dbReference type="ARBA" id="ARBA00023015"/>
    </source>
</evidence>
<dbReference type="PANTHER" id="PTHR46565">
    <property type="entry name" value="COLD SHOCK DOMAIN PROTEIN 2"/>
    <property type="match status" value="1"/>
</dbReference>
<keyword evidence="6" id="KW-0804">Transcription</keyword>
<dbReference type="AlphaFoldDB" id="A0A532V2X8"/>
<dbReference type="PIRSF" id="PIRSF002599">
    <property type="entry name" value="Cold_shock_A"/>
    <property type="match status" value="1"/>
</dbReference>
<proteinExistence type="predicted"/>
<dbReference type="InterPro" id="IPR019844">
    <property type="entry name" value="CSD_CS"/>
</dbReference>
<dbReference type="GO" id="GO:0005737">
    <property type="term" value="C:cytoplasm"/>
    <property type="evidence" value="ECO:0007669"/>
    <property type="project" value="UniProtKB-SubCell"/>
</dbReference>
<dbReference type="InterPro" id="IPR011129">
    <property type="entry name" value="CSD"/>
</dbReference>
<evidence type="ECO:0000256" key="1">
    <source>
        <dbReference type="ARBA" id="ARBA00004496"/>
    </source>
</evidence>
<dbReference type="SMART" id="SM00357">
    <property type="entry name" value="CSP"/>
    <property type="match status" value="1"/>
</dbReference>
<gene>
    <name evidence="9" type="ORF">CEE36_08510</name>
</gene>
<dbReference type="PROSITE" id="PS51857">
    <property type="entry name" value="CSD_2"/>
    <property type="match status" value="1"/>
</dbReference>
<dbReference type="InterPro" id="IPR012156">
    <property type="entry name" value="Cold_shock_CspA"/>
</dbReference>
<dbReference type="GO" id="GO:0003677">
    <property type="term" value="F:DNA binding"/>
    <property type="evidence" value="ECO:0007669"/>
    <property type="project" value="UniProtKB-KW"/>
</dbReference>
<evidence type="ECO:0000256" key="6">
    <source>
        <dbReference type="ARBA" id="ARBA00023163"/>
    </source>
</evidence>
<dbReference type="Proteomes" id="UP000317778">
    <property type="component" value="Unassembled WGS sequence"/>
</dbReference>
<protein>
    <submittedName>
        <fullName evidence="9">Cold-shock protein</fullName>
    </submittedName>
</protein>
<keyword evidence="3" id="KW-0805">Transcription regulation</keyword>
<keyword evidence="2" id="KW-0963">Cytoplasm</keyword>
<evidence type="ECO:0000256" key="5">
    <source>
        <dbReference type="ARBA" id="ARBA00023159"/>
    </source>
</evidence>
<keyword evidence="4" id="KW-0238">DNA-binding</keyword>
<dbReference type="Gene3D" id="2.40.50.140">
    <property type="entry name" value="Nucleic acid-binding proteins"/>
    <property type="match status" value="1"/>
</dbReference>
<dbReference type="InterPro" id="IPR012340">
    <property type="entry name" value="NA-bd_OB-fold"/>
</dbReference>
<keyword evidence="5" id="KW-0010">Activator</keyword>
<evidence type="ECO:0000313" key="10">
    <source>
        <dbReference type="Proteomes" id="UP000317778"/>
    </source>
</evidence>
<organism evidence="9 10">
    <name type="scientific">candidate division TA06 bacterium B3_TA06</name>
    <dbReference type="NCBI Taxonomy" id="2012487"/>
    <lineage>
        <taxon>Bacteria</taxon>
        <taxon>Bacteria division TA06</taxon>
    </lineage>
</organism>
<evidence type="ECO:0000256" key="4">
    <source>
        <dbReference type="ARBA" id="ARBA00023125"/>
    </source>
</evidence>
<reference evidence="9 10" key="1">
    <citation type="submission" date="2017-06" db="EMBL/GenBank/DDBJ databases">
        <title>Novel microbial phyla capable of carbon fixation and sulfur reduction in deep-sea sediments.</title>
        <authorList>
            <person name="Huang J."/>
            <person name="Baker B."/>
            <person name="Wang Y."/>
        </authorList>
    </citation>
    <scope>NUCLEOTIDE SEQUENCE [LARGE SCALE GENOMIC DNA]</scope>
    <source>
        <strain evidence="9">B3_TA06</strain>
    </source>
</reference>
<dbReference type="PROSITE" id="PS00352">
    <property type="entry name" value="CSD_1"/>
    <property type="match status" value="1"/>
</dbReference>
<dbReference type="Pfam" id="PF00313">
    <property type="entry name" value="CSD"/>
    <property type="match status" value="1"/>
</dbReference>
<dbReference type="SUPFAM" id="SSF50249">
    <property type="entry name" value="Nucleic acid-binding proteins"/>
    <property type="match status" value="1"/>
</dbReference>